<protein>
    <submittedName>
        <fullName evidence="1">Uncharacterized protein</fullName>
    </submittedName>
</protein>
<evidence type="ECO:0000313" key="2">
    <source>
        <dbReference type="Proteomes" id="UP000244093"/>
    </source>
</evidence>
<dbReference type="AlphaFoldDB" id="A0A2R7Y5L4"/>
<proteinExistence type="predicted"/>
<accession>A0A2R7Y5L4</accession>
<reference evidence="1" key="2">
    <citation type="journal article" date="2018" name="Syst. Appl. Microbiol.">
        <title>A new symbiotic nanoarchaeote (Candidatus Nanoclepta minutus) and its host (Zestosphaera tikiterensis gen. nov., sp. nov.) from a New Zealand hot spring.</title>
        <authorList>
            <person name="St John E."/>
            <person name="Liu Y."/>
            <person name="Podar M."/>
            <person name="Stott M.B."/>
            <person name="Meneghin J."/>
            <person name="Chen Z."/>
            <person name="Lagutin K."/>
            <person name="Mitchell K."/>
            <person name="Reysenbach A.L."/>
        </authorList>
    </citation>
    <scope>NUCLEOTIDE SEQUENCE [LARGE SCALE GENOMIC DNA]</scope>
    <source>
        <strain evidence="1">NZ3</strain>
    </source>
</reference>
<evidence type="ECO:0000313" key="1">
    <source>
        <dbReference type="EMBL" id="PUA32831.1"/>
    </source>
</evidence>
<name>A0A2R7Y5L4_9CREN</name>
<sequence length="254" mass="29116">MTFSVRCSSCGRREAFYYRRASGEKLCFPCLEKSLMKNIRRSFSEFSSRLSVKPVLNVLILPERVVEGYALTLLLSKVERRYGGQVAFTVPKSVFKFLIDSQYIEEGLNVITYDDEILSDKDCYTVLDSLNDSLKLIQKIRSEGQRVDAFILPYTLTDLNQALLEYLLIKRGEGLNPLNVKVVDKHPIIYPFKAVPRADVIAYVLGVKGYNTLNFIGRPYCSRYSEVKHVVYDIIAKHAELSYTMLKSLTWFSS</sequence>
<dbReference type="Proteomes" id="UP000244093">
    <property type="component" value="Unassembled WGS sequence"/>
</dbReference>
<reference evidence="1" key="1">
    <citation type="submission" date="2017-04" db="EMBL/GenBank/DDBJ databases">
        <authorList>
            <person name="Afonso C.L."/>
            <person name="Miller P.J."/>
            <person name="Scott M.A."/>
            <person name="Spackman E."/>
            <person name="Goraichik I."/>
            <person name="Dimitrov K.M."/>
            <person name="Suarez D.L."/>
            <person name="Swayne D.E."/>
        </authorList>
    </citation>
    <scope>NUCLEOTIDE SEQUENCE</scope>
    <source>
        <strain evidence="1">NZ3</strain>
    </source>
</reference>
<gene>
    <name evidence="1" type="ORF">B7O98_05185</name>
</gene>
<dbReference type="EMBL" id="NBVN01000003">
    <property type="protein sequence ID" value="PUA32831.1"/>
    <property type="molecule type" value="Genomic_DNA"/>
</dbReference>
<organism evidence="1 2">
    <name type="scientific">Zestosphaera tikiterensis</name>
    <dbReference type="NCBI Taxonomy" id="1973259"/>
    <lineage>
        <taxon>Archaea</taxon>
        <taxon>Thermoproteota</taxon>
        <taxon>Thermoprotei</taxon>
        <taxon>Desulfurococcales</taxon>
        <taxon>Desulfurococcaceae</taxon>
        <taxon>Zestosphaera</taxon>
    </lineage>
</organism>
<comment type="caution">
    <text evidence="1">The sequence shown here is derived from an EMBL/GenBank/DDBJ whole genome shotgun (WGS) entry which is preliminary data.</text>
</comment>